<dbReference type="GO" id="GO:0008168">
    <property type="term" value="F:methyltransferase activity"/>
    <property type="evidence" value="ECO:0007669"/>
    <property type="project" value="UniProtKB-KW"/>
</dbReference>
<sequence length="261" mass="29473">MYNEKDIIAQWNADMYDLHETYTDDVEFALTLMGASPKKILEIACGSGRLLVPVAKAGHDVTGLDFDEYMLGKIADKVTSEKIKWNKADVVCDDWGAGFDIVILGANFLYNIVSDMNYEQAQELMIQKSSNALVVGGHIIIDCGYTQYPEKWFNNPNANVVWEGEDSHGNYGKMVLLDSTYDTESRINTFIRRFEMVLADGNTLVQEIPSEKHFATLEQIHNWLAESGFVIEQECGDYKGNPISETTHRAIIWARKVSEPK</sequence>
<evidence type="ECO:0000313" key="3">
    <source>
        <dbReference type="EMBL" id="MCK0087404.1"/>
    </source>
</evidence>
<organism evidence="3 4">
    <name type="scientific">Clostridium symbiosum</name>
    <name type="common">Bacteroides symbiosus</name>
    <dbReference type="NCBI Taxonomy" id="1512"/>
    <lineage>
        <taxon>Bacteria</taxon>
        <taxon>Bacillati</taxon>
        <taxon>Bacillota</taxon>
        <taxon>Clostridia</taxon>
        <taxon>Lachnospirales</taxon>
        <taxon>Lachnospiraceae</taxon>
        <taxon>Otoolea</taxon>
    </lineage>
</organism>
<dbReference type="PANTHER" id="PTHR43861">
    <property type="entry name" value="TRANS-ACONITATE 2-METHYLTRANSFERASE-RELATED"/>
    <property type="match status" value="1"/>
</dbReference>
<reference evidence="3" key="1">
    <citation type="journal article" date="2022" name="Cell Host Microbe">
        <title>Colonization of the live biotherapeutic product VE303 and modulation of the microbiota and metabolites in healthy volunteers.</title>
        <authorList>
            <person name="Dsouza M."/>
            <person name="Menon R."/>
            <person name="Crossette E."/>
            <person name="Bhattarai S.K."/>
            <person name="Schneider J."/>
            <person name="Kim Y.G."/>
            <person name="Reddy S."/>
            <person name="Caballero S."/>
            <person name="Felix C."/>
            <person name="Cornacchione L."/>
            <person name="Hendrickson J."/>
            <person name="Watson A.R."/>
            <person name="Minot S.S."/>
            <person name="Greenfield N."/>
            <person name="Schopf L."/>
            <person name="Szabady R."/>
            <person name="Patarroyo J."/>
            <person name="Smith W."/>
            <person name="Harrison P."/>
            <person name="Kuijper E.J."/>
            <person name="Kelly C.P."/>
            <person name="Olle B."/>
            <person name="Bobilev D."/>
            <person name="Silber J.L."/>
            <person name="Bucci V."/>
            <person name="Roberts B."/>
            <person name="Faith J."/>
            <person name="Norman J.M."/>
        </authorList>
    </citation>
    <scope>NUCLEOTIDE SEQUENCE</scope>
    <source>
        <strain evidence="3">VE303-04</strain>
    </source>
</reference>
<dbReference type="InterPro" id="IPR029063">
    <property type="entry name" value="SAM-dependent_MTases_sf"/>
</dbReference>
<dbReference type="Gene3D" id="3.40.50.150">
    <property type="entry name" value="Vaccinia Virus protein VP39"/>
    <property type="match status" value="1"/>
</dbReference>
<dbReference type="EMBL" id="JAINVB010000001">
    <property type="protein sequence ID" value="MCK0087404.1"/>
    <property type="molecule type" value="Genomic_DNA"/>
</dbReference>
<protein>
    <submittedName>
        <fullName evidence="3">Class I SAM-dependent methyltransferase</fullName>
    </submittedName>
</protein>
<dbReference type="InterPro" id="IPR041698">
    <property type="entry name" value="Methyltransf_25"/>
</dbReference>
<dbReference type="Pfam" id="PF13649">
    <property type="entry name" value="Methyltransf_25"/>
    <property type="match status" value="1"/>
</dbReference>
<dbReference type="Gene3D" id="2.20.25.110">
    <property type="entry name" value="S-adenosyl-L-methionine-dependent methyltransferases"/>
    <property type="match status" value="1"/>
</dbReference>
<keyword evidence="3" id="KW-0489">Methyltransferase</keyword>
<accession>A0AAW5F6C8</accession>
<evidence type="ECO:0000313" key="4">
    <source>
        <dbReference type="Proteomes" id="UP001203136"/>
    </source>
</evidence>
<comment type="caution">
    <text evidence="3">The sequence shown here is derived from an EMBL/GenBank/DDBJ whole genome shotgun (WGS) entry which is preliminary data.</text>
</comment>
<keyword evidence="1" id="KW-0808">Transferase</keyword>
<dbReference type="AlphaFoldDB" id="A0AAW5F6C8"/>
<dbReference type="RefSeq" id="WP_024739112.1">
    <property type="nucleotide sequence ID" value="NZ_CABHNX010000236.1"/>
</dbReference>
<name>A0AAW5F6C8_CLOSY</name>
<evidence type="ECO:0000256" key="1">
    <source>
        <dbReference type="ARBA" id="ARBA00022679"/>
    </source>
</evidence>
<dbReference type="SUPFAM" id="SSF53335">
    <property type="entry name" value="S-adenosyl-L-methionine-dependent methyltransferases"/>
    <property type="match status" value="1"/>
</dbReference>
<dbReference type="CDD" id="cd02440">
    <property type="entry name" value="AdoMet_MTases"/>
    <property type="match status" value="1"/>
</dbReference>
<dbReference type="Proteomes" id="UP001203136">
    <property type="component" value="Unassembled WGS sequence"/>
</dbReference>
<proteinExistence type="predicted"/>
<evidence type="ECO:0000259" key="2">
    <source>
        <dbReference type="Pfam" id="PF13649"/>
    </source>
</evidence>
<dbReference type="GO" id="GO:0032259">
    <property type="term" value="P:methylation"/>
    <property type="evidence" value="ECO:0007669"/>
    <property type="project" value="UniProtKB-KW"/>
</dbReference>
<gene>
    <name evidence="3" type="ORF">K5I21_16290</name>
</gene>
<feature type="domain" description="Methyltransferase" evidence="2">
    <location>
        <begin position="40"/>
        <end position="110"/>
    </location>
</feature>